<evidence type="ECO:0000313" key="2">
    <source>
        <dbReference type="Proteomes" id="UP001428774"/>
    </source>
</evidence>
<keyword evidence="2" id="KW-1185">Reference proteome</keyword>
<reference evidence="1 2" key="1">
    <citation type="submission" date="2024-05" db="EMBL/GenBank/DDBJ databases">
        <title>Genome sequence of Ponticoccus litoralis KCCM 90028.</title>
        <authorList>
            <person name="Kim J.M."/>
            <person name="Lee J.K."/>
            <person name="Choi B.J."/>
            <person name="Bayburt H."/>
            <person name="Baek J.H."/>
            <person name="Jeon C.O."/>
        </authorList>
    </citation>
    <scope>NUCLEOTIDE SEQUENCE [LARGE SCALE GENOMIC DNA]</scope>
    <source>
        <strain evidence="1 2">KCCM 90028</strain>
    </source>
</reference>
<comment type="caution">
    <text evidence="1">The sequence shown here is derived from an EMBL/GenBank/DDBJ whole genome shotgun (WGS) entry which is preliminary data.</text>
</comment>
<name>A0AAW9S597_9RHOB</name>
<protein>
    <recommendedName>
        <fullName evidence="3">Conjugal transfer protein TraD</fullName>
    </recommendedName>
</protein>
<organism evidence="1 2">
    <name type="scientific">Ponticoccus litoralis</name>
    <dbReference type="NCBI Taxonomy" id="422297"/>
    <lineage>
        <taxon>Bacteria</taxon>
        <taxon>Pseudomonadati</taxon>
        <taxon>Pseudomonadota</taxon>
        <taxon>Alphaproteobacteria</taxon>
        <taxon>Rhodobacterales</taxon>
        <taxon>Roseobacteraceae</taxon>
        <taxon>Ponticoccus</taxon>
    </lineage>
</organism>
<evidence type="ECO:0000313" key="1">
    <source>
        <dbReference type="EMBL" id="MEN9060024.1"/>
    </source>
</evidence>
<evidence type="ECO:0008006" key="3">
    <source>
        <dbReference type="Google" id="ProtNLM"/>
    </source>
</evidence>
<proteinExistence type="predicted"/>
<accession>A0AAW9S597</accession>
<sequence>MSENNLTTSQKEHLETLKKAKPAARAIPAVVGAGLVRLGLAAKAPGEAACSRGYGSFKAA</sequence>
<dbReference type="RefSeq" id="WP_347165170.1">
    <property type="nucleotide sequence ID" value="NZ_JBDNCH010000002.1"/>
</dbReference>
<dbReference type="AlphaFoldDB" id="A0AAW9S597"/>
<dbReference type="EMBL" id="JBDNCH010000002">
    <property type="protein sequence ID" value="MEN9060024.1"/>
    <property type="molecule type" value="Genomic_DNA"/>
</dbReference>
<dbReference type="Proteomes" id="UP001428774">
    <property type="component" value="Unassembled WGS sequence"/>
</dbReference>
<gene>
    <name evidence="1" type="ORF">ABFB10_02200</name>
</gene>